<evidence type="ECO:0000256" key="4">
    <source>
        <dbReference type="ARBA" id="ARBA00023239"/>
    </source>
</evidence>
<evidence type="ECO:0000256" key="3">
    <source>
        <dbReference type="ARBA" id="ARBA00022490"/>
    </source>
</evidence>
<keyword evidence="4" id="KW-0456">Lyase</keyword>
<keyword evidence="3" id="KW-0963">Cytoplasm</keyword>
<dbReference type="InterPro" id="IPR013785">
    <property type="entry name" value="Aldolase_TIM"/>
</dbReference>
<dbReference type="CDD" id="cd00959">
    <property type="entry name" value="DeoC"/>
    <property type="match status" value="1"/>
</dbReference>
<dbReference type="NCBIfam" id="TIGR00126">
    <property type="entry name" value="deoC"/>
    <property type="match status" value="1"/>
</dbReference>
<evidence type="ECO:0000313" key="10">
    <source>
        <dbReference type="Proteomes" id="UP000178086"/>
    </source>
</evidence>
<organism evidence="9 10">
    <name type="scientific">Candidatus Aquicultor primus</name>
    <dbReference type="NCBI Taxonomy" id="1797195"/>
    <lineage>
        <taxon>Bacteria</taxon>
        <taxon>Bacillati</taxon>
        <taxon>Actinomycetota</taxon>
        <taxon>Candidatus Aquicultoria</taxon>
        <taxon>Candidatus Aquicultorales</taxon>
        <taxon>Candidatus Aquicultoraceae</taxon>
        <taxon>Candidatus Aquicultor</taxon>
    </lineage>
</organism>
<dbReference type="FunFam" id="3.20.20.70:FF:000044">
    <property type="entry name" value="Deoxyribose-phosphate aldolase"/>
    <property type="match status" value="1"/>
</dbReference>
<evidence type="ECO:0000256" key="5">
    <source>
        <dbReference type="ARBA" id="ARBA00023270"/>
    </source>
</evidence>
<comment type="catalytic activity">
    <reaction evidence="6">
        <text>2-deoxy-D-ribose 5-phosphate = D-glyceraldehyde 3-phosphate + acetaldehyde</text>
        <dbReference type="Rhea" id="RHEA:12821"/>
        <dbReference type="ChEBI" id="CHEBI:15343"/>
        <dbReference type="ChEBI" id="CHEBI:59776"/>
        <dbReference type="ChEBI" id="CHEBI:62877"/>
        <dbReference type="EC" id="4.1.2.4"/>
    </reaction>
</comment>
<dbReference type="PANTHER" id="PTHR10889">
    <property type="entry name" value="DEOXYRIBOSE-PHOSPHATE ALDOLASE"/>
    <property type="match status" value="1"/>
</dbReference>
<comment type="function">
    <text evidence="7">Catalyzes a reversible aldol reaction between acetaldehyde and D-glyceraldehyde 3-phosphate to generate 2-deoxy-D-ribose 5-phosphate.</text>
</comment>
<evidence type="ECO:0000256" key="6">
    <source>
        <dbReference type="ARBA" id="ARBA00048791"/>
    </source>
</evidence>
<dbReference type="PIRSF" id="PIRSF001357">
    <property type="entry name" value="DeoC"/>
    <property type="match status" value="1"/>
</dbReference>
<dbReference type="InterPro" id="IPR002915">
    <property type="entry name" value="DeoC/FbaB/LacD_aldolase"/>
</dbReference>
<dbReference type="AlphaFoldDB" id="A0A1F2UMV7"/>
<comment type="similarity">
    <text evidence="1">Belongs to the DeoC/FbaB aldolase family. DeoC type 1 subfamily.</text>
</comment>
<comment type="caution">
    <text evidence="9">The sequence shown here is derived from an EMBL/GenBank/DDBJ whole genome shotgun (WGS) entry which is preliminary data.</text>
</comment>
<dbReference type="EC" id="4.1.2.4" evidence="2 8"/>
<dbReference type="GO" id="GO:0016052">
    <property type="term" value="P:carbohydrate catabolic process"/>
    <property type="evidence" value="ECO:0007669"/>
    <property type="project" value="TreeGrafter"/>
</dbReference>
<feature type="non-terminal residue" evidence="9">
    <location>
        <position position="177"/>
    </location>
</feature>
<dbReference type="SUPFAM" id="SSF51569">
    <property type="entry name" value="Aldolase"/>
    <property type="match status" value="1"/>
</dbReference>
<dbReference type="GO" id="GO:0004139">
    <property type="term" value="F:deoxyribose-phosphate aldolase activity"/>
    <property type="evidence" value="ECO:0007669"/>
    <property type="project" value="UniProtKB-UniRule"/>
</dbReference>
<dbReference type="PANTHER" id="PTHR10889:SF1">
    <property type="entry name" value="DEOXYRIBOSE-PHOSPHATE ALDOLASE"/>
    <property type="match status" value="1"/>
</dbReference>
<evidence type="ECO:0000313" key="9">
    <source>
        <dbReference type="EMBL" id="OFW32325.1"/>
    </source>
</evidence>
<dbReference type="InterPro" id="IPR011343">
    <property type="entry name" value="DeoC"/>
</dbReference>
<protein>
    <recommendedName>
        <fullName evidence="2 8">Deoxyribose-phosphate aldolase</fullName>
        <ecNumber evidence="2 8">4.1.2.4</ecNumber>
    </recommendedName>
</protein>
<dbReference type="Proteomes" id="UP000178086">
    <property type="component" value="Unassembled WGS sequence"/>
</dbReference>
<proteinExistence type="inferred from homology"/>
<evidence type="ECO:0000256" key="1">
    <source>
        <dbReference type="ARBA" id="ARBA00010936"/>
    </source>
</evidence>
<dbReference type="EMBL" id="MELI01000099">
    <property type="protein sequence ID" value="OFW32325.1"/>
    <property type="molecule type" value="Genomic_DNA"/>
</dbReference>
<reference evidence="9 10" key="1">
    <citation type="journal article" date="2016" name="Nat. Commun.">
        <title>Thousands of microbial genomes shed light on interconnected biogeochemical processes in an aquifer system.</title>
        <authorList>
            <person name="Anantharaman K."/>
            <person name="Brown C.T."/>
            <person name="Hug L.A."/>
            <person name="Sharon I."/>
            <person name="Castelle C.J."/>
            <person name="Probst A.J."/>
            <person name="Thomas B.C."/>
            <person name="Singh A."/>
            <person name="Wilkins M.J."/>
            <person name="Karaoz U."/>
            <person name="Brodie E.L."/>
            <person name="Williams K.H."/>
            <person name="Hubbard S.S."/>
            <person name="Banfield J.F."/>
        </authorList>
    </citation>
    <scope>NUCLEOTIDE SEQUENCE [LARGE SCALE GENOMIC DNA]</scope>
</reference>
<sequence length="177" mass="18957">MRQEELAKSIDHTNLNPDATVKDIERLCEEARKYNFASVCVNPCNVNIAYRLLHDSAVKICTVAGFPLGATTSGAKAHETREAIELGADEIDMVMNIGALKSGLYGEVYTDMRSVVEAARVGEVGAGRDIIIKVIIECGLLTDEQKIRAAHIVQEAGGDFVKTSTGFAGSGATIEDV</sequence>
<dbReference type="Gene3D" id="3.20.20.70">
    <property type="entry name" value="Aldolase class I"/>
    <property type="match status" value="1"/>
</dbReference>
<evidence type="ECO:0000256" key="2">
    <source>
        <dbReference type="ARBA" id="ARBA00012515"/>
    </source>
</evidence>
<accession>A0A1F2UMV7</accession>
<dbReference type="GO" id="GO:0005737">
    <property type="term" value="C:cytoplasm"/>
    <property type="evidence" value="ECO:0007669"/>
    <property type="project" value="InterPro"/>
</dbReference>
<keyword evidence="5" id="KW-0704">Schiff base</keyword>
<dbReference type="Pfam" id="PF01791">
    <property type="entry name" value="DeoC"/>
    <property type="match status" value="1"/>
</dbReference>
<dbReference type="SMART" id="SM01133">
    <property type="entry name" value="DeoC"/>
    <property type="match status" value="1"/>
</dbReference>
<evidence type="ECO:0000256" key="8">
    <source>
        <dbReference type="NCBIfam" id="TIGR00126"/>
    </source>
</evidence>
<name>A0A1F2UMV7_9ACTN</name>
<dbReference type="GO" id="GO:0009264">
    <property type="term" value="P:deoxyribonucleotide catabolic process"/>
    <property type="evidence" value="ECO:0007669"/>
    <property type="project" value="UniProtKB-UniRule"/>
</dbReference>
<evidence type="ECO:0000256" key="7">
    <source>
        <dbReference type="ARBA" id="ARBA00056337"/>
    </source>
</evidence>
<gene>
    <name evidence="9" type="ORF">A2074_02605</name>
</gene>